<dbReference type="KEGG" id="nfa:NFA_4550"/>
<dbReference type="STRING" id="247156.NFA_4550"/>
<feature type="domain" description="HTH tetR-type" evidence="3">
    <location>
        <begin position="4"/>
        <end position="64"/>
    </location>
</feature>
<evidence type="ECO:0000256" key="1">
    <source>
        <dbReference type="ARBA" id="ARBA00023125"/>
    </source>
</evidence>
<dbReference type="Proteomes" id="UP000006820">
    <property type="component" value="Chromosome"/>
</dbReference>
<dbReference type="eggNOG" id="COG3226">
    <property type="taxonomic scope" value="Bacteria"/>
</dbReference>
<evidence type="ECO:0000259" key="3">
    <source>
        <dbReference type="PROSITE" id="PS50977"/>
    </source>
</evidence>
<dbReference type="InterPro" id="IPR041583">
    <property type="entry name" value="TetR_C_31"/>
</dbReference>
<gene>
    <name evidence="4" type="ordered locus">NFA_4550</name>
</gene>
<evidence type="ECO:0000256" key="2">
    <source>
        <dbReference type="PROSITE-ProRule" id="PRU00335"/>
    </source>
</evidence>
<dbReference type="GeneID" id="61131291"/>
<dbReference type="GO" id="GO:0003677">
    <property type="term" value="F:DNA binding"/>
    <property type="evidence" value="ECO:0007669"/>
    <property type="project" value="UniProtKB-UniRule"/>
</dbReference>
<evidence type="ECO:0000313" key="5">
    <source>
        <dbReference type="Proteomes" id="UP000006820"/>
    </source>
</evidence>
<organism evidence="4 5">
    <name type="scientific">Nocardia farcinica (strain IFM 10152)</name>
    <dbReference type="NCBI Taxonomy" id="247156"/>
    <lineage>
        <taxon>Bacteria</taxon>
        <taxon>Bacillati</taxon>
        <taxon>Actinomycetota</taxon>
        <taxon>Actinomycetes</taxon>
        <taxon>Mycobacteriales</taxon>
        <taxon>Nocardiaceae</taxon>
        <taxon>Nocardia</taxon>
    </lineage>
</organism>
<dbReference type="InterPro" id="IPR009057">
    <property type="entry name" value="Homeodomain-like_sf"/>
</dbReference>
<dbReference type="RefSeq" id="WP_011206984.1">
    <property type="nucleotide sequence ID" value="NC_006361.1"/>
</dbReference>
<dbReference type="InterPro" id="IPR001647">
    <property type="entry name" value="HTH_TetR"/>
</dbReference>
<dbReference type="AlphaFoldDB" id="Q5Z2P4"/>
<accession>Q5Z2P4</accession>
<dbReference type="PROSITE" id="PS50977">
    <property type="entry name" value="HTH_TETR_2"/>
    <property type="match status" value="1"/>
</dbReference>
<dbReference type="OrthoDB" id="7506349at2"/>
<dbReference type="SUPFAM" id="SSF46689">
    <property type="entry name" value="Homeodomain-like"/>
    <property type="match status" value="1"/>
</dbReference>
<proteinExistence type="predicted"/>
<feature type="DNA-binding region" description="H-T-H motif" evidence="2">
    <location>
        <begin position="27"/>
        <end position="46"/>
    </location>
</feature>
<dbReference type="Pfam" id="PF17940">
    <property type="entry name" value="TetR_C_31"/>
    <property type="match status" value="1"/>
</dbReference>
<protein>
    <submittedName>
        <fullName evidence="4">Putative transcriptional regulator</fullName>
    </submittedName>
</protein>
<dbReference type="HOGENOM" id="CLU_069356_21_0_11"/>
<reference evidence="4 5" key="1">
    <citation type="journal article" date="2004" name="Proc. Natl. Acad. Sci. U.S.A.">
        <title>The complete genomic sequence of Nocardia farcinica IFM 10152.</title>
        <authorList>
            <person name="Ishikawa J."/>
            <person name="Yamashita A."/>
            <person name="Mikami Y."/>
            <person name="Hoshino Y."/>
            <person name="Kurita H."/>
            <person name="Hotta K."/>
            <person name="Shiba T."/>
            <person name="Hattori M."/>
        </authorList>
    </citation>
    <scope>NUCLEOTIDE SEQUENCE [LARGE SCALE GENOMIC DNA]</scope>
    <source>
        <strain evidence="4 5">IFM 10152</strain>
    </source>
</reference>
<name>Q5Z2P4_NOCFA</name>
<dbReference type="EMBL" id="AP006618">
    <property type="protein sequence ID" value="BAD55297.1"/>
    <property type="molecule type" value="Genomic_DNA"/>
</dbReference>
<keyword evidence="5" id="KW-1185">Reference proteome</keyword>
<keyword evidence="1 2" id="KW-0238">DNA-binding</keyword>
<sequence>MSTDDRRTQIVATAVDLIADAGIRALTHRALDRALALPAGSASYYFRTRRALLAGVVDHIAERSRADFREAGLTASDDVDAVADGIGNWLDDLLAARRAQLLVRHALILELGADTELRERLAAGLFAVERVRELFAAWGIGDPHRAALDFVAVLEGAVFDRFAGHRRALVAGTAESRAQLTGLVTAYLRGVRGR</sequence>
<evidence type="ECO:0000313" key="4">
    <source>
        <dbReference type="EMBL" id="BAD55297.1"/>
    </source>
</evidence>
<dbReference type="Gene3D" id="1.10.357.10">
    <property type="entry name" value="Tetracycline Repressor, domain 2"/>
    <property type="match status" value="1"/>
</dbReference>